<evidence type="ECO:0000313" key="1">
    <source>
        <dbReference type="Proteomes" id="UP001515500"/>
    </source>
</evidence>
<dbReference type="AlphaFoldDB" id="A0AB40B7V7"/>
<keyword evidence="1" id="KW-1185">Reference proteome</keyword>
<organism evidence="1 2">
    <name type="scientific">Dioscorea cayennensis subsp. rotundata</name>
    <name type="common">White Guinea yam</name>
    <name type="synonym">Dioscorea rotundata</name>
    <dbReference type="NCBI Taxonomy" id="55577"/>
    <lineage>
        <taxon>Eukaryota</taxon>
        <taxon>Viridiplantae</taxon>
        <taxon>Streptophyta</taxon>
        <taxon>Embryophyta</taxon>
        <taxon>Tracheophyta</taxon>
        <taxon>Spermatophyta</taxon>
        <taxon>Magnoliopsida</taxon>
        <taxon>Liliopsida</taxon>
        <taxon>Dioscoreales</taxon>
        <taxon>Dioscoreaceae</taxon>
        <taxon>Dioscorea</taxon>
    </lineage>
</organism>
<dbReference type="GeneID" id="120259992"/>
<sequence length="149" mass="17639">MGKTDSYFQTAIEKNSRRNSRKPSCHGPSLANVFHPHGHLLLSFLHLSSFSPLSHLFTPWKLKKKAIHHRSSSLHRWSWHPKVRRRRASSRRRPPKARITLSYNLGFLLNLGDHQIRSSRPRDLRRLPVDVFLEIYALRLMSLYQLYYC</sequence>
<evidence type="ECO:0000313" key="2">
    <source>
        <dbReference type="RefSeq" id="XP_039123375.1"/>
    </source>
</evidence>
<accession>A0AB40B7V7</accession>
<protein>
    <submittedName>
        <fullName evidence="2">Uncharacterized protein LOC120259992</fullName>
    </submittedName>
</protein>
<dbReference type="Proteomes" id="UP001515500">
    <property type="component" value="Chromosome 5"/>
</dbReference>
<reference evidence="2" key="1">
    <citation type="submission" date="2025-08" db="UniProtKB">
        <authorList>
            <consortium name="RefSeq"/>
        </authorList>
    </citation>
    <scope>IDENTIFICATION</scope>
</reference>
<dbReference type="RefSeq" id="XP_039123375.1">
    <property type="nucleotide sequence ID" value="XM_039267441.1"/>
</dbReference>
<proteinExistence type="predicted"/>
<gene>
    <name evidence="2" type="primary">LOC120259992</name>
</gene>
<name>A0AB40B7V7_DIOCR</name>